<gene>
    <name evidence="1" type="ORF">AYBTSS11_LOCUS3215</name>
</gene>
<dbReference type="Proteomes" id="UP001189624">
    <property type="component" value="Chromosome 1"/>
</dbReference>
<evidence type="ECO:0000313" key="2">
    <source>
        <dbReference type="Proteomes" id="UP001189624"/>
    </source>
</evidence>
<name>A0AA86RQZ5_9FABA</name>
<evidence type="ECO:0000313" key="1">
    <source>
        <dbReference type="EMBL" id="CAJ1902753.1"/>
    </source>
</evidence>
<dbReference type="EMBL" id="OY731398">
    <property type="protein sequence ID" value="CAJ1902753.1"/>
    <property type="molecule type" value="Genomic_DNA"/>
</dbReference>
<proteinExistence type="predicted"/>
<protein>
    <submittedName>
        <fullName evidence="1">Uncharacterized protein</fullName>
    </submittedName>
</protein>
<sequence length="72" mass="8423">MCELDFSVHAGLGDDKALKFFQSPNQRIREPYDVGHHYPFWEKNNEHDDNKSIIITEILKIFENGTKVVVFT</sequence>
<keyword evidence="2" id="KW-1185">Reference proteome</keyword>
<accession>A0AA86RQZ5</accession>
<reference evidence="1" key="1">
    <citation type="submission" date="2023-10" db="EMBL/GenBank/DDBJ databases">
        <authorList>
            <person name="Domelevo Entfellner J.-B."/>
        </authorList>
    </citation>
    <scope>NUCLEOTIDE SEQUENCE</scope>
</reference>
<dbReference type="AlphaFoldDB" id="A0AA86RQZ5"/>
<organism evidence="1 2">
    <name type="scientific">Sphenostylis stenocarpa</name>
    <dbReference type="NCBI Taxonomy" id="92480"/>
    <lineage>
        <taxon>Eukaryota</taxon>
        <taxon>Viridiplantae</taxon>
        <taxon>Streptophyta</taxon>
        <taxon>Embryophyta</taxon>
        <taxon>Tracheophyta</taxon>
        <taxon>Spermatophyta</taxon>
        <taxon>Magnoliopsida</taxon>
        <taxon>eudicotyledons</taxon>
        <taxon>Gunneridae</taxon>
        <taxon>Pentapetalae</taxon>
        <taxon>rosids</taxon>
        <taxon>fabids</taxon>
        <taxon>Fabales</taxon>
        <taxon>Fabaceae</taxon>
        <taxon>Papilionoideae</taxon>
        <taxon>50 kb inversion clade</taxon>
        <taxon>NPAAA clade</taxon>
        <taxon>indigoferoid/millettioid clade</taxon>
        <taxon>Phaseoleae</taxon>
        <taxon>Sphenostylis</taxon>
    </lineage>
</organism>
<dbReference type="Gramene" id="rna-AYBTSS11_LOCUS3215">
    <property type="protein sequence ID" value="CAJ1902753.1"/>
    <property type="gene ID" value="gene-AYBTSS11_LOCUS3215"/>
</dbReference>